<keyword evidence="3" id="KW-0804">Transcription</keyword>
<evidence type="ECO:0000259" key="4">
    <source>
        <dbReference type="PROSITE" id="PS01124"/>
    </source>
</evidence>
<dbReference type="EMBL" id="CP002917">
    <property type="protein sequence ID" value="AEK38153.1"/>
    <property type="molecule type" value="Genomic_DNA"/>
</dbReference>
<dbReference type="eggNOG" id="COG2207">
    <property type="taxonomic scope" value="Bacteria"/>
</dbReference>
<dbReference type="InterPro" id="IPR011051">
    <property type="entry name" value="RmlC_Cupin_sf"/>
</dbReference>
<dbReference type="InterPro" id="IPR018060">
    <property type="entry name" value="HTH_AraC"/>
</dbReference>
<dbReference type="Proteomes" id="UP000006659">
    <property type="component" value="Chromosome"/>
</dbReference>
<reference evidence="5 6" key="1">
    <citation type="journal article" date="2011" name="BMC Genomics">
        <title>Complete genome sequence of Corynebacterium variabile DSM 44702 isolated from the surface of smear-ripened cheeses and insights into cheese ripening and flavor generation.</title>
        <authorList>
            <person name="Schroeder J."/>
            <person name="Maus I."/>
            <person name="Trost E."/>
            <person name="Tauch A."/>
        </authorList>
    </citation>
    <scope>NUCLEOTIDE SEQUENCE [LARGE SCALE GENOMIC DNA]</scope>
    <source>
        <strain evidence="6">DSM 44702 / JCM 12073 / NCIMB 30131</strain>
    </source>
</reference>
<keyword evidence="2" id="KW-0238">DNA-binding</keyword>
<name>G0HGB4_CORVD</name>
<dbReference type="GO" id="GO:0003700">
    <property type="term" value="F:DNA-binding transcription factor activity"/>
    <property type="evidence" value="ECO:0007669"/>
    <property type="project" value="InterPro"/>
</dbReference>
<dbReference type="AlphaFoldDB" id="G0HGB4"/>
<keyword evidence="1" id="KW-0805">Transcription regulation</keyword>
<dbReference type="Pfam" id="PF12833">
    <property type="entry name" value="HTH_18"/>
    <property type="match status" value="1"/>
</dbReference>
<dbReference type="Gene3D" id="2.60.120.10">
    <property type="entry name" value="Jelly Rolls"/>
    <property type="match status" value="1"/>
</dbReference>
<dbReference type="PANTHER" id="PTHR11019:SF199">
    <property type="entry name" value="HTH-TYPE TRANSCRIPTIONAL REGULATOR NIMR"/>
    <property type="match status" value="1"/>
</dbReference>
<dbReference type="InterPro" id="IPR009057">
    <property type="entry name" value="Homeodomain-like_sf"/>
</dbReference>
<dbReference type="InterPro" id="IPR014710">
    <property type="entry name" value="RmlC-like_jellyroll"/>
</dbReference>
<evidence type="ECO:0000256" key="1">
    <source>
        <dbReference type="ARBA" id="ARBA00023015"/>
    </source>
</evidence>
<dbReference type="KEGG" id="cva:CVAR_2814"/>
<dbReference type="Gene3D" id="1.10.10.60">
    <property type="entry name" value="Homeodomain-like"/>
    <property type="match status" value="1"/>
</dbReference>
<feature type="domain" description="HTH araC/xylS-type" evidence="4">
    <location>
        <begin position="184"/>
        <end position="281"/>
    </location>
</feature>
<dbReference type="HOGENOM" id="CLU_000445_87_4_11"/>
<dbReference type="STRING" id="858619.CVAR_2814"/>
<dbReference type="GO" id="GO:0043565">
    <property type="term" value="F:sequence-specific DNA binding"/>
    <property type="evidence" value="ECO:0007669"/>
    <property type="project" value="InterPro"/>
</dbReference>
<gene>
    <name evidence="5" type="primary">siuR2</name>
    <name evidence="5" type="ordered locus">CVAR_2814</name>
</gene>
<evidence type="ECO:0000256" key="3">
    <source>
        <dbReference type="ARBA" id="ARBA00023163"/>
    </source>
</evidence>
<dbReference type="Pfam" id="PF02311">
    <property type="entry name" value="AraC_binding"/>
    <property type="match status" value="1"/>
</dbReference>
<dbReference type="SMART" id="SM00342">
    <property type="entry name" value="HTH_ARAC"/>
    <property type="match status" value="1"/>
</dbReference>
<dbReference type="PANTHER" id="PTHR11019">
    <property type="entry name" value="HTH-TYPE TRANSCRIPTIONAL REGULATOR NIMR"/>
    <property type="match status" value="1"/>
</dbReference>
<proteinExistence type="predicted"/>
<dbReference type="SUPFAM" id="SSF46689">
    <property type="entry name" value="Homeodomain-like"/>
    <property type="match status" value="1"/>
</dbReference>
<dbReference type="CDD" id="cd02208">
    <property type="entry name" value="cupin_RmlC-like"/>
    <property type="match status" value="1"/>
</dbReference>
<dbReference type="RefSeq" id="WP_014011288.1">
    <property type="nucleotide sequence ID" value="NC_015859.1"/>
</dbReference>
<dbReference type="InterPro" id="IPR003313">
    <property type="entry name" value="AraC-bd"/>
</dbReference>
<evidence type="ECO:0000256" key="2">
    <source>
        <dbReference type="ARBA" id="ARBA00023125"/>
    </source>
</evidence>
<accession>G0HGB4</accession>
<dbReference type="SUPFAM" id="SSF51182">
    <property type="entry name" value="RmlC-like cupins"/>
    <property type="match status" value="1"/>
</dbReference>
<sequence>MTAAELRPVTRPGRWTAADIVAADRADATDALIPGDYLLTLRELRYPSPLEAEICSGRPHHHDNHHVVFFAMRGTAQVDIAGSRHHLTPGYGVFVPVGVAHSADTAPTTSLTAVYIRPDAWTGPTAAVRDVTVNTATREMLVLLAYQGLSREQRFRAQRLCIDFMSEPATPGLELPLPRNPLIRPITRQLLDHPEDARSLDDWAWLLATSGRTIARAFRADTGMTFSGWRTVARMSAAVRMLGEGTPVGTVSRRVGYANPSAFATALKRVTGRAPLEFRAR</sequence>
<protein>
    <submittedName>
        <fullName evidence="5">AraC-family transcription regulator of iron proteins</fullName>
    </submittedName>
</protein>
<evidence type="ECO:0000313" key="5">
    <source>
        <dbReference type="EMBL" id="AEK38153.1"/>
    </source>
</evidence>
<dbReference type="PROSITE" id="PS01124">
    <property type="entry name" value="HTH_ARAC_FAMILY_2"/>
    <property type="match status" value="1"/>
</dbReference>
<organism evidence="5 6">
    <name type="scientific">Corynebacterium variabile (strain DSM 44702 / CIP 107183 / JCM 12073 / NCIMB 30131)</name>
    <name type="common">Corynebacterium mooreparkense</name>
    <dbReference type="NCBI Taxonomy" id="858619"/>
    <lineage>
        <taxon>Bacteria</taxon>
        <taxon>Bacillati</taxon>
        <taxon>Actinomycetota</taxon>
        <taxon>Actinomycetes</taxon>
        <taxon>Mycobacteriales</taxon>
        <taxon>Corynebacteriaceae</taxon>
        <taxon>Corynebacterium</taxon>
    </lineage>
</organism>
<evidence type="ECO:0000313" key="6">
    <source>
        <dbReference type="Proteomes" id="UP000006659"/>
    </source>
</evidence>